<dbReference type="SUPFAM" id="SSF48498">
    <property type="entry name" value="Tetracyclin repressor-like, C-terminal domain"/>
    <property type="match status" value="1"/>
</dbReference>
<evidence type="ECO:0000313" key="4">
    <source>
        <dbReference type="EMBL" id="RNM05029.1"/>
    </source>
</evidence>
<dbReference type="Pfam" id="PF00440">
    <property type="entry name" value="TetR_N"/>
    <property type="match status" value="1"/>
</dbReference>
<comment type="caution">
    <text evidence="4">The sequence shown here is derived from an EMBL/GenBank/DDBJ whole genome shotgun (WGS) entry which is preliminary data.</text>
</comment>
<accession>A0A3N0FY26</accession>
<keyword evidence="6" id="KW-1185">Reference proteome</keyword>
<dbReference type="EMBL" id="RJLR01000024">
    <property type="protein sequence ID" value="RNM05029.1"/>
    <property type="molecule type" value="Genomic_DNA"/>
</dbReference>
<reference evidence="6 7" key="1">
    <citation type="submission" date="2018-11" db="EMBL/GenBank/DDBJ databases">
        <title>Characterization of surface water Dickeya isolates.</title>
        <authorList>
            <person name="Van Gijsegem F."/>
            <person name="Pedron J."/>
        </authorList>
    </citation>
    <scope>NUCLEOTIDE SEQUENCE [LARGE SCALE GENOMIC DNA]</scope>
    <source>
        <strain evidence="4 7">FVG1-MFV-O17</strain>
        <strain evidence="5 6">FVG10-MFV-A16</strain>
    </source>
</reference>
<sequence length="201" mass="23629">MTTEKLTTRQLRNLATRKKLYESALRLMEDMAIDDITISHICTNAGVSVGSFYRHFKTKTDIFVEMYEQADTYFLDKYRSQHLTATTRERILEFFDTYSQYQLKIGLQTVKQLYTCNNKLFIMRGRNMQKMLQRIIENGQESGDIDNTDSAENITQYLFISARGLIYNWCLHDGGFDLREGMRNYMNRLLVSIQCPHPGNR</sequence>
<evidence type="ECO:0000313" key="5">
    <source>
        <dbReference type="EMBL" id="RNM19076.1"/>
    </source>
</evidence>
<dbReference type="PROSITE" id="PS50977">
    <property type="entry name" value="HTH_TETR_2"/>
    <property type="match status" value="1"/>
</dbReference>
<proteinExistence type="predicted"/>
<dbReference type="Proteomes" id="UP000276061">
    <property type="component" value="Unassembled WGS sequence"/>
</dbReference>
<gene>
    <name evidence="4" type="ORF">EF878_13650</name>
    <name evidence="5" type="ORF">EFS38_19175</name>
</gene>
<dbReference type="InterPro" id="IPR009057">
    <property type="entry name" value="Homeodomain-like_sf"/>
</dbReference>
<organism evidence="4 7">
    <name type="scientific">Dickeya undicola</name>
    <dbReference type="NCBI Taxonomy" id="1577887"/>
    <lineage>
        <taxon>Bacteria</taxon>
        <taxon>Pseudomonadati</taxon>
        <taxon>Pseudomonadota</taxon>
        <taxon>Gammaproteobacteria</taxon>
        <taxon>Enterobacterales</taxon>
        <taxon>Pectobacteriaceae</taxon>
        <taxon>Dickeya</taxon>
    </lineage>
</organism>
<dbReference type="RefSeq" id="WP_033568630.1">
    <property type="nucleotide sequence ID" value="NZ_JSYG01000011.1"/>
</dbReference>
<dbReference type="PRINTS" id="PR00455">
    <property type="entry name" value="HTHTETR"/>
</dbReference>
<dbReference type="SUPFAM" id="SSF46689">
    <property type="entry name" value="Homeodomain-like"/>
    <property type="match status" value="1"/>
</dbReference>
<dbReference type="OrthoDB" id="63332at2"/>
<evidence type="ECO:0000313" key="7">
    <source>
        <dbReference type="Proteomes" id="UP000276061"/>
    </source>
</evidence>
<keyword evidence="1 2" id="KW-0238">DNA-binding</keyword>
<dbReference type="PANTHER" id="PTHR43479">
    <property type="entry name" value="ACREF/ENVCD OPERON REPRESSOR-RELATED"/>
    <property type="match status" value="1"/>
</dbReference>
<protein>
    <submittedName>
        <fullName evidence="4">TetR/AcrR family transcriptional regulator</fullName>
    </submittedName>
</protein>
<dbReference type="PANTHER" id="PTHR43479:SF11">
    <property type="entry name" value="ACREF_ENVCD OPERON REPRESSOR-RELATED"/>
    <property type="match status" value="1"/>
</dbReference>
<dbReference type="InterPro" id="IPR001647">
    <property type="entry name" value="HTH_TetR"/>
</dbReference>
<dbReference type="GO" id="GO:0003677">
    <property type="term" value="F:DNA binding"/>
    <property type="evidence" value="ECO:0007669"/>
    <property type="project" value="UniProtKB-UniRule"/>
</dbReference>
<feature type="domain" description="HTH tetR-type" evidence="3">
    <location>
        <begin position="14"/>
        <end position="74"/>
    </location>
</feature>
<dbReference type="Gene3D" id="1.10.357.10">
    <property type="entry name" value="Tetracycline Repressor, domain 2"/>
    <property type="match status" value="1"/>
</dbReference>
<evidence type="ECO:0000256" key="1">
    <source>
        <dbReference type="ARBA" id="ARBA00023125"/>
    </source>
</evidence>
<dbReference type="EMBL" id="RJLS01000036">
    <property type="protein sequence ID" value="RNM19076.1"/>
    <property type="molecule type" value="Genomic_DNA"/>
</dbReference>
<name>A0A3N0FY26_9GAMM</name>
<dbReference type="InterPro" id="IPR036271">
    <property type="entry name" value="Tet_transcr_reg_TetR-rel_C_sf"/>
</dbReference>
<dbReference type="Proteomes" id="UP000271870">
    <property type="component" value="Unassembled WGS sequence"/>
</dbReference>
<evidence type="ECO:0000256" key="2">
    <source>
        <dbReference type="PROSITE-ProRule" id="PRU00335"/>
    </source>
</evidence>
<evidence type="ECO:0000259" key="3">
    <source>
        <dbReference type="PROSITE" id="PS50977"/>
    </source>
</evidence>
<feature type="DNA-binding region" description="H-T-H motif" evidence="2">
    <location>
        <begin position="37"/>
        <end position="56"/>
    </location>
</feature>
<dbReference type="InterPro" id="IPR050624">
    <property type="entry name" value="HTH-type_Tx_Regulator"/>
</dbReference>
<evidence type="ECO:0000313" key="6">
    <source>
        <dbReference type="Proteomes" id="UP000271870"/>
    </source>
</evidence>
<dbReference type="AlphaFoldDB" id="A0A3N0FY26"/>